<keyword evidence="3" id="KW-0997">Cell inner membrane</keyword>
<evidence type="ECO:0000256" key="2">
    <source>
        <dbReference type="ARBA" id="ARBA00022475"/>
    </source>
</evidence>
<organism evidence="7 8">
    <name type="scientific">Amorphus orientalis</name>
    <dbReference type="NCBI Taxonomy" id="649198"/>
    <lineage>
        <taxon>Bacteria</taxon>
        <taxon>Pseudomonadati</taxon>
        <taxon>Pseudomonadota</taxon>
        <taxon>Alphaproteobacteria</taxon>
        <taxon>Hyphomicrobiales</taxon>
        <taxon>Amorphaceae</taxon>
        <taxon>Amorphus</taxon>
    </lineage>
</organism>
<dbReference type="PANTHER" id="PTHR30606">
    <property type="entry name" value="LIPID A BIOSYNTHESIS LAUROYL ACYLTRANSFERASE"/>
    <property type="match status" value="1"/>
</dbReference>
<evidence type="ECO:0000256" key="3">
    <source>
        <dbReference type="ARBA" id="ARBA00022519"/>
    </source>
</evidence>
<comment type="caution">
    <text evidence="7">The sequence shown here is derived from an EMBL/GenBank/DDBJ whole genome shotgun (WGS) entry which is preliminary data.</text>
</comment>
<evidence type="ECO:0000313" key="7">
    <source>
        <dbReference type="EMBL" id="MDQ0315930.1"/>
    </source>
</evidence>
<evidence type="ECO:0000256" key="4">
    <source>
        <dbReference type="ARBA" id="ARBA00022679"/>
    </source>
</evidence>
<sequence length="304" mass="34337">MSQSKFYPGHLGVARMWLEYIGLRVVVAPLRLLPIDRASAVSGRLWRWIAPFTHRHRRVQEHLGYAFPELSAEERERIARGSWENLGRVFAEGQHLGQLVSDADRFELPAGLDRYRRIARNGCVFVSLHLGNWEVAALPALGKDIDIAGTYQPIQNPLVERYLKAMRAPLYGGGLHAKGPATARRLTILARSGGAVGFLADLRERRGVRVVFFDRPAYANPFPAALARRHGLPIVAGCMVRTGGVHFRLELKVVEVPQSDDRDRDAAEATQAIHEVFEHWIRITPEQWMWAHRKWALRAGDEPS</sequence>
<dbReference type="Pfam" id="PF03279">
    <property type="entry name" value="Lip_A_acyltrans"/>
    <property type="match status" value="1"/>
</dbReference>
<dbReference type="EMBL" id="JAUSUL010000002">
    <property type="protein sequence ID" value="MDQ0315930.1"/>
    <property type="molecule type" value="Genomic_DNA"/>
</dbReference>
<keyword evidence="8" id="KW-1185">Reference proteome</keyword>
<evidence type="ECO:0000256" key="5">
    <source>
        <dbReference type="ARBA" id="ARBA00023136"/>
    </source>
</evidence>
<dbReference type="GO" id="GO:0008913">
    <property type="term" value="F:Kdo2-lipid IVA acyltransferase activity"/>
    <property type="evidence" value="ECO:0007669"/>
    <property type="project" value="UniProtKB-EC"/>
</dbReference>
<keyword evidence="5" id="KW-0472">Membrane</keyword>
<keyword evidence="2" id="KW-1003">Cell membrane</keyword>
<evidence type="ECO:0000313" key="8">
    <source>
        <dbReference type="Proteomes" id="UP001229244"/>
    </source>
</evidence>
<keyword evidence="6 7" id="KW-0012">Acyltransferase</keyword>
<dbReference type="PANTHER" id="PTHR30606:SF9">
    <property type="entry name" value="LIPID A BIOSYNTHESIS LAUROYLTRANSFERASE"/>
    <property type="match status" value="1"/>
</dbReference>
<dbReference type="CDD" id="cd07984">
    <property type="entry name" value="LPLAT_LABLAT-like"/>
    <property type="match status" value="1"/>
</dbReference>
<dbReference type="RefSeq" id="WP_306885758.1">
    <property type="nucleotide sequence ID" value="NZ_JAUSUL010000002.1"/>
</dbReference>
<dbReference type="AlphaFoldDB" id="A0AAE4ATA9"/>
<dbReference type="EC" id="2.3.1.241" evidence="7"/>
<gene>
    <name evidence="7" type="ORF">J2S73_002387</name>
</gene>
<keyword evidence="4 7" id="KW-0808">Transferase</keyword>
<evidence type="ECO:0000256" key="1">
    <source>
        <dbReference type="ARBA" id="ARBA00004533"/>
    </source>
</evidence>
<name>A0AAE4ATA9_9HYPH</name>
<accession>A0AAE4ATA9</accession>
<proteinExistence type="predicted"/>
<dbReference type="GO" id="GO:0009247">
    <property type="term" value="P:glycolipid biosynthetic process"/>
    <property type="evidence" value="ECO:0007669"/>
    <property type="project" value="UniProtKB-ARBA"/>
</dbReference>
<evidence type="ECO:0000256" key="6">
    <source>
        <dbReference type="ARBA" id="ARBA00023315"/>
    </source>
</evidence>
<dbReference type="GO" id="GO:0005886">
    <property type="term" value="C:plasma membrane"/>
    <property type="evidence" value="ECO:0007669"/>
    <property type="project" value="UniProtKB-SubCell"/>
</dbReference>
<dbReference type="Proteomes" id="UP001229244">
    <property type="component" value="Unassembled WGS sequence"/>
</dbReference>
<dbReference type="InterPro" id="IPR004960">
    <property type="entry name" value="LipA_acyltrans"/>
</dbReference>
<comment type="subcellular location">
    <subcellularLocation>
        <location evidence="1">Cell inner membrane</location>
    </subcellularLocation>
</comment>
<protein>
    <submittedName>
        <fullName evidence="7">KDO2-lipid IV(A) lauroyltransferase</fullName>
        <ecNumber evidence="7">2.3.1.241</ecNumber>
    </submittedName>
</protein>
<reference evidence="7" key="1">
    <citation type="submission" date="2023-07" db="EMBL/GenBank/DDBJ databases">
        <title>Genomic Encyclopedia of Type Strains, Phase IV (KMG-IV): sequencing the most valuable type-strain genomes for metagenomic binning, comparative biology and taxonomic classification.</title>
        <authorList>
            <person name="Goeker M."/>
        </authorList>
    </citation>
    <scope>NUCLEOTIDE SEQUENCE</scope>
    <source>
        <strain evidence="7">DSM 21202</strain>
    </source>
</reference>